<name>A0ABR1WKW2_9PEZI</name>
<accession>A0ABR1WKW2</accession>
<evidence type="ECO:0000256" key="1">
    <source>
        <dbReference type="SAM" id="MobiDB-lite"/>
    </source>
</evidence>
<evidence type="ECO:0000313" key="3">
    <source>
        <dbReference type="Proteomes" id="UP001446871"/>
    </source>
</evidence>
<feature type="compositionally biased region" description="Polar residues" evidence="1">
    <location>
        <begin position="110"/>
        <end position="122"/>
    </location>
</feature>
<gene>
    <name evidence="2" type="ORF">PG996_002929</name>
</gene>
<evidence type="ECO:0000313" key="2">
    <source>
        <dbReference type="EMBL" id="KAK8084148.1"/>
    </source>
</evidence>
<reference evidence="2 3" key="1">
    <citation type="submission" date="2023-01" db="EMBL/GenBank/DDBJ databases">
        <title>Analysis of 21 Apiospora genomes using comparative genomics revels a genus with tremendous synthesis potential of carbohydrate active enzymes and secondary metabolites.</title>
        <authorList>
            <person name="Sorensen T."/>
        </authorList>
    </citation>
    <scope>NUCLEOTIDE SEQUENCE [LARGE SCALE GENOMIC DNA]</scope>
    <source>
        <strain evidence="2 3">CBS 83171</strain>
    </source>
</reference>
<sequence>MNQLAESVDFALPQTGCWWHFIPQHHPIVAAERGKRILANCEIIWGKQYYDLGEETDDWVTYFVFVREDLGTEFGPLLMFTMKDGKDEAWDDLDRMLGLRAREVQRRRGQQPQAVANPQSMAGGNGGPVLGQDMALKFGDSTQKLK</sequence>
<protein>
    <submittedName>
        <fullName evidence="2">Uncharacterized protein</fullName>
    </submittedName>
</protein>
<proteinExistence type="predicted"/>
<keyword evidence="3" id="KW-1185">Reference proteome</keyword>
<organism evidence="2 3">
    <name type="scientific">Apiospora saccharicola</name>
    <dbReference type="NCBI Taxonomy" id="335842"/>
    <lineage>
        <taxon>Eukaryota</taxon>
        <taxon>Fungi</taxon>
        <taxon>Dikarya</taxon>
        <taxon>Ascomycota</taxon>
        <taxon>Pezizomycotina</taxon>
        <taxon>Sordariomycetes</taxon>
        <taxon>Xylariomycetidae</taxon>
        <taxon>Amphisphaeriales</taxon>
        <taxon>Apiosporaceae</taxon>
        <taxon>Apiospora</taxon>
    </lineage>
</organism>
<feature type="region of interest" description="Disordered" evidence="1">
    <location>
        <begin position="105"/>
        <end position="129"/>
    </location>
</feature>
<comment type="caution">
    <text evidence="2">The sequence shown here is derived from an EMBL/GenBank/DDBJ whole genome shotgun (WGS) entry which is preliminary data.</text>
</comment>
<dbReference type="EMBL" id="JAQQWM010000001">
    <property type="protein sequence ID" value="KAK8084148.1"/>
    <property type="molecule type" value="Genomic_DNA"/>
</dbReference>
<dbReference type="Proteomes" id="UP001446871">
    <property type="component" value="Unassembled WGS sequence"/>
</dbReference>